<evidence type="ECO:0000256" key="1">
    <source>
        <dbReference type="SAM" id="MobiDB-lite"/>
    </source>
</evidence>
<dbReference type="EMBL" id="BRYA01000900">
    <property type="protein sequence ID" value="GMI35281.1"/>
    <property type="molecule type" value="Genomic_DNA"/>
</dbReference>
<dbReference type="PANTHER" id="PTHR21207">
    <property type="entry name" value="PARKIN COREGULATED GENE PROTEIN PARK2 COREGULATED"/>
    <property type="match status" value="1"/>
</dbReference>
<comment type="caution">
    <text evidence="2">The sequence shown here is derived from an EMBL/GenBank/DDBJ whole genome shotgun (WGS) entry which is preliminary data.</text>
</comment>
<name>A0A9W7L769_9STRA</name>
<evidence type="ECO:0000313" key="3">
    <source>
        <dbReference type="Proteomes" id="UP001165065"/>
    </source>
</evidence>
<dbReference type="InterPro" id="IPR019399">
    <property type="entry name" value="Parkin_co-regulated_protein"/>
</dbReference>
<proteinExistence type="predicted"/>
<keyword evidence="3" id="KW-1185">Reference proteome</keyword>
<dbReference type="PANTHER" id="PTHR21207:SF2">
    <property type="entry name" value="PARKIN COREGULATED GENE PROTEIN"/>
    <property type="match status" value="1"/>
</dbReference>
<gene>
    <name evidence="2" type="ORF">TrCOL_g2904</name>
</gene>
<dbReference type="OrthoDB" id="5954824at2759"/>
<accession>A0A9W7L769</accession>
<feature type="compositionally biased region" description="Low complexity" evidence="1">
    <location>
        <begin position="67"/>
        <end position="76"/>
    </location>
</feature>
<dbReference type="AlphaFoldDB" id="A0A9W7L769"/>
<dbReference type="Pfam" id="PF10274">
    <property type="entry name" value="ParcG"/>
    <property type="match status" value="1"/>
</dbReference>
<dbReference type="GO" id="GO:0051879">
    <property type="term" value="F:Hsp90 protein binding"/>
    <property type="evidence" value="ECO:0007669"/>
    <property type="project" value="TreeGrafter"/>
</dbReference>
<feature type="region of interest" description="Disordered" evidence="1">
    <location>
        <begin position="41"/>
        <end position="98"/>
    </location>
</feature>
<reference evidence="3" key="1">
    <citation type="journal article" date="2023" name="Commun. Biol.">
        <title>Genome analysis of Parmales, the sister group of diatoms, reveals the evolutionary specialization of diatoms from phago-mixotrophs to photoautotrophs.</title>
        <authorList>
            <person name="Ban H."/>
            <person name="Sato S."/>
            <person name="Yoshikawa S."/>
            <person name="Yamada K."/>
            <person name="Nakamura Y."/>
            <person name="Ichinomiya M."/>
            <person name="Sato N."/>
            <person name="Blanc-Mathieu R."/>
            <person name="Endo H."/>
            <person name="Kuwata A."/>
            <person name="Ogata H."/>
        </authorList>
    </citation>
    <scope>NUCLEOTIDE SEQUENCE [LARGE SCALE GENOMIC DNA]</scope>
</reference>
<evidence type="ECO:0000313" key="2">
    <source>
        <dbReference type="EMBL" id="GMI35281.1"/>
    </source>
</evidence>
<feature type="region of interest" description="Disordered" evidence="1">
    <location>
        <begin position="1"/>
        <end position="26"/>
    </location>
</feature>
<dbReference type="GO" id="GO:0030544">
    <property type="term" value="F:Hsp70 protein binding"/>
    <property type="evidence" value="ECO:0007669"/>
    <property type="project" value="TreeGrafter"/>
</dbReference>
<organism evidence="2 3">
    <name type="scientific">Triparma columacea</name>
    <dbReference type="NCBI Taxonomy" id="722753"/>
    <lineage>
        <taxon>Eukaryota</taxon>
        <taxon>Sar</taxon>
        <taxon>Stramenopiles</taxon>
        <taxon>Ochrophyta</taxon>
        <taxon>Bolidophyceae</taxon>
        <taxon>Parmales</taxon>
        <taxon>Triparmaceae</taxon>
        <taxon>Triparma</taxon>
    </lineage>
</organism>
<protein>
    <submittedName>
        <fullName evidence="2">Uncharacterized protein</fullName>
    </submittedName>
</protein>
<feature type="compositionally biased region" description="Low complexity" evidence="1">
    <location>
        <begin position="41"/>
        <end position="57"/>
    </location>
</feature>
<dbReference type="Proteomes" id="UP001165065">
    <property type="component" value="Unassembled WGS sequence"/>
</dbReference>
<sequence length="302" mass="32629">MSRSSPSKSHASRKSHGTYRDYDSDSSDDISLFSDDLSYASSQFSSVSRVRTSRTSQKGASPTRSNVSRFSRASGVRGRGVPGGKKLPHSSRNSGNPLNPFCSEFGNQFDEGNLPIQIDQGVVGASKRHIGWNVDILSLDFSHHLPLFMSGLVETDPPYNFLAYEGTLDMLTVGGPRHRVLTCVQKVVSALKLGLQSGHRDSVSKALYVFLLLLKCDAQETGGMGAMGRALAPYLPRILPTLNIYSADDHKVGPDGAYQVAGLSMSNLVTQVLETCEELGGAATYKTIKYAVPTYQSVCRGL</sequence>